<dbReference type="KEGG" id="sect:A359_07900"/>
<organism evidence="1 2">
    <name type="scientific">secondary endosymbiont of Ctenarytaina eucalypti</name>
    <dbReference type="NCBI Taxonomy" id="1199245"/>
    <lineage>
        <taxon>Bacteria</taxon>
        <taxon>Pseudomonadati</taxon>
        <taxon>Pseudomonadota</taxon>
        <taxon>Gammaproteobacteria</taxon>
        <taxon>Enterobacterales</taxon>
        <taxon>Enterobacteriaceae</taxon>
        <taxon>aphid secondary symbionts</taxon>
    </lineage>
</organism>
<keyword evidence="2" id="KW-1185">Reference proteome</keyword>
<dbReference type="EMBL" id="CP003546">
    <property type="protein sequence ID" value="AFP85159.1"/>
    <property type="molecule type" value="Genomic_DNA"/>
</dbReference>
<protein>
    <submittedName>
        <fullName evidence="1">Uncharacterized protein</fullName>
    </submittedName>
</protein>
<sequence length="41" mass="4362">MLLLSGSANVLAIPIHYVKASMHEASLQESVSVSLTLLPLQ</sequence>
<dbReference type="HOGENOM" id="CLU_3276483_0_0_6"/>
<accession>J3Z4E3</accession>
<dbReference type="AlphaFoldDB" id="J3Z4E3"/>
<proteinExistence type="predicted"/>
<evidence type="ECO:0000313" key="2">
    <source>
        <dbReference type="Proteomes" id="UP000003936"/>
    </source>
</evidence>
<reference evidence="1 2" key="1">
    <citation type="journal article" date="2012" name="Mol. Biol. Evol.">
        <title>Genome reduction and co-evolution between the primary and secondary bacterial symbionts of psyllids.</title>
        <authorList>
            <person name="Sloan D.B."/>
            <person name="Moran N.A."/>
        </authorList>
    </citation>
    <scope>NUCLEOTIDE SEQUENCE [LARGE SCALE GENOMIC DNA]</scope>
    <source>
        <strain evidence="1">Ceuc_S</strain>
    </source>
</reference>
<name>J3Z4E3_9ENTR</name>
<gene>
    <name evidence="1" type="ORF">A359_07900</name>
</gene>
<dbReference type="Proteomes" id="UP000003936">
    <property type="component" value="Chromosome"/>
</dbReference>
<evidence type="ECO:0000313" key="1">
    <source>
        <dbReference type="EMBL" id="AFP85159.1"/>
    </source>
</evidence>